<comment type="caution">
    <text evidence="6">The sequence shown here is derived from an EMBL/GenBank/DDBJ whole genome shotgun (WGS) entry which is preliminary data.</text>
</comment>
<dbReference type="CDD" id="cd08479">
    <property type="entry name" value="PBP2_CrgA_like_9"/>
    <property type="match status" value="1"/>
</dbReference>
<sequence length="302" mass="33661">MDGYSDLRFFQQLIQAGSLAATAQEQGLSPPAVSRRLSLLEQRLGVRLLQRTTRRMRLTPEGETYLLEGTRLLQALDALEREVSGARSTPRGLLRLACTLGFGSKRLAPALSAFAREYPEIEVRLHLTERPVHLVEQGFDAMVCFGDPPDSRLTARRLLHNRRVLCAAPAYLQRHGRPRSPADLGTHRCIVLREADERYGTWHLQRDGQTHSVKVAGPMSTNDGETALLWALDGHGILQRSLWDVAPLLAGGQLQQVLPDWQLPGADIYLLHATQTELSARIRALSEFLQAWFGRGENHCGA</sequence>
<keyword evidence="3" id="KW-0238">DNA-binding</keyword>
<evidence type="ECO:0000256" key="2">
    <source>
        <dbReference type="ARBA" id="ARBA00023015"/>
    </source>
</evidence>
<dbReference type="Gene3D" id="1.10.10.10">
    <property type="entry name" value="Winged helix-like DNA-binding domain superfamily/Winged helix DNA-binding domain"/>
    <property type="match status" value="1"/>
</dbReference>
<proteinExistence type="inferred from homology"/>
<dbReference type="Proteomes" id="UP001597463">
    <property type="component" value="Unassembled WGS sequence"/>
</dbReference>
<evidence type="ECO:0000256" key="4">
    <source>
        <dbReference type="ARBA" id="ARBA00023163"/>
    </source>
</evidence>
<dbReference type="SUPFAM" id="SSF46785">
    <property type="entry name" value="Winged helix' DNA-binding domain"/>
    <property type="match status" value="1"/>
</dbReference>
<dbReference type="PANTHER" id="PTHR30537">
    <property type="entry name" value="HTH-TYPE TRANSCRIPTIONAL REGULATOR"/>
    <property type="match status" value="1"/>
</dbReference>
<dbReference type="Gene3D" id="3.40.190.290">
    <property type="match status" value="1"/>
</dbReference>
<dbReference type="EMBL" id="JBHUMV010000006">
    <property type="protein sequence ID" value="MFD2755295.1"/>
    <property type="molecule type" value="Genomic_DNA"/>
</dbReference>
<dbReference type="PROSITE" id="PS50931">
    <property type="entry name" value="HTH_LYSR"/>
    <property type="match status" value="1"/>
</dbReference>
<comment type="similarity">
    <text evidence="1">Belongs to the LysR transcriptional regulatory family.</text>
</comment>
<keyword evidence="7" id="KW-1185">Reference proteome</keyword>
<dbReference type="RefSeq" id="WP_066478544.1">
    <property type="nucleotide sequence ID" value="NZ_BCNT01000008.1"/>
</dbReference>
<evidence type="ECO:0000313" key="6">
    <source>
        <dbReference type="EMBL" id="MFD2755295.1"/>
    </source>
</evidence>
<keyword evidence="2" id="KW-0805">Transcription regulation</keyword>
<evidence type="ECO:0000259" key="5">
    <source>
        <dbReference type="PROSITE" id="PS50931"/>
    </source>
</evidence>
<dbReference type="InterPro" id="IPR000847">
    <property type="entry name" value="LysR_HTH_N"/>
</dbReference>
<accession>A0ABW5UPH2</accession>
<dbReference type="InterPro" id="IPR005119">
    <property type="entry name" value="LysR_subst-bd"/>
</dbReference>
<dbReference type="InterPro" id="IPR036388">
    <property type="entry name" value="WH-like_DNA-bd_sf"/>
</dbReference>
<dbReference type="Pfam" id="PF03466">
    <property type="entry name" value="LysR_substrate"/>
    <property type="match status" value="1"/>
</dbReference>
<protein>
    <submittedName>
        <fullName evidence="6">LysR family transcriptional regulator</fullName>
    </submittedName>
</protein>
<dbReference type="Pfam" id="PF00126">
    <property type="entry name" value="HTH_1"/>
    <property type="match status" value="1"/>
</dbReference>
<dbReference type="InterPro" id="IPR058163">
    <property type="entry name" value="LysR-type_TF_proteobact-type"/>
</dbReference>
<evidence type="ECO:0000256" key="1">
    <source>
        <dbReference type="ARBA" id="ARBA00009437"/>
    </source>
</evidence>
<evidence type="ECO:0000256" key="3">
    <source>
        <dbReference type="ARBA" id="ARBA00023125"/>
    </source>
</evidence>
<dbReference type="PANTHER" id="PTHR30537:SF5">
    <property type="entry name" value="HTH-TYPE TRANSCRIPTIONAL ACTIVATOR TTDR-RELATED"/>
    <property type="match status" value="1"/>
</dbReference>
<organism evidence="6 7">
    <name type="scientific">Comamonas terrae</name>
    <dbReference type="NCBI Taxonomy" id="673548"/>
    <lineage>
        <taxon>Bacteria</taxon>
        <taxon>Pseudomonadati</taxon>
        <taxon>Pseudomonadota</taxon>
        <taxon>Betaproteobacteria</taxon>
        <taxon>Burkholderiales</taxon>
        <taxon>Comamonadaceae</taxon>
        <taxon>Comamonas</taxon>
    </lineage>
</organism>
<reference evidence="7" key="1">
    <citation type="journal article" date="2019" name="Int. J. Syst. Evol. Microbiol.">
        <title>The Global Catalogue of Microorganisms (GCM) 10K type strain sequencing project: providing services to taxonomists for standard genome sequencing and annotation.</title>
        <authorList>
            <consortium name="The Broad Institute Genomics Platform"/>
            <consortium name="The Broad Institute Genome Sequencing Center for Infectious Disease"/>
            <person name="Wu L."/>
            <person name="Ma J."/>
        </authorList>
    </citation>
    <scope>NUCLEOTIDE SEQUENCE [LARGE SCALE GENOMIC DNA]</scope>
    <source>
        <strain evidence="7">TISTR 1906</strain>
    </source>
</reference>
<dbReference type="InterPro" id="IPR036390">
    <property type="entry name" value="WH_DNA-bd_sf"/>
</dbReference>
<dbReference type="SUPFAM" id="SSF53850">
    <property type="entry name" value="Periplasmic binding protein-like II"/>
    <property type="match status" value="1"/>
</dbReference>
<feature type="domain" description="HTH lysR-type" evidence="5">
    <location>
        <begin position="1"/>
        <end position="59"/>
    </location>
</feature>
<name>A0ABW5UPH2_9BURK</name>
<evidence type="ECO:0000313" key="7">
    <source>
        <dbReference type="Proteomes" id="UP001597463"/>
    </source>
</evidence>
<gene>
    <name evidence="6" type="ORF">ACFSW6_14455</name>
</gene>
<keyword evidence="4" id="KW-0804">Transcription</keyword>